<comment type="caution">
    <text evidence="3">The sequence shown here is derived from an EMBL/GenBank/DDBJ whole genome shotgun (WGS) entry which is preliminary data.</text>
</comment>
<dbReference type="PROSITE" id="PS50943">
    <property type="entry name" value="HTH_CROC1"/>
    <property type="match status" value="1"/>
</dbReference>
<dbReference type="RefSeq" id="WP_117283776.1">
    <property type="nucleotide sequence ID" value="NZ_JAMTCE010000004.1"/>
</dbReference>
<name>A0A3N0AV18_9ACTN</name>
<dbReference type="CDD" id="cd00093">
    <property type="entry name" value="HTH_XRE"/>
    <property type="match status" value="1"/>
</dbReference>
<reference evidence="3 4" key="1">
    <citation type="journal article" date="2019" name="Microbiol. Resour. Announc.">
        <title>Draft Genome Sequences of Type Strains of Gordonibacter faecihominis, Paraeggerthella hongkongensis, Parvibacter caecicola,Slackia equolifaciens, Slackia faecicanis, and Slackia isoflavoniconvertens.</title>
        <authorList>
            <person name="Danylec N."/>
            <person name="Stoll D.A."/>
            <person name="Dotsch A."/>
            <person name="Huch M."/>
        </authorList>
    </citation>
    <scope>NUCLEOTIDE SEQUENCE [LARGE SCALE GENOMIC DNA]</scope>
    <source>
        <strain evidence="3 4">DSM 18785</strain>
    </source>
</reference>
<dbReference type="Pfam" id="PF01381">
    <property type="entry name" value="HTH_3"/>
    <property type="match status" value="1"/>
</dbReference>
<keyword evidence="4" id="KW-1185">Reference proteome</keyword>
<dbReference type="InterPro" id="IPR050807">
    <property type="entry name" value="TransReg_Diox_bact_type"/>
</dbReference>
<dbReference type="InterPro" id="IPR010982">
    <property type="entry name" value="Lambda_DNA-bd_dom_sf"/>
</dbReference>
<gene>
    <name evidence="3" type="ORF">DMP10_04495</name>
</gene>
<evidence type="ECO:0000259" key="2">
    <source>
        <dbReference type="PROSITE" id="PS50943"/>
    </source>
</evidence>
<dbReference type="PANTHER" id="PTHR46797">
    <property type="entry name" value="HTH-TYPE TRANSCRIPTIONAL REGULATOR"/>
    <property type="match status" value="1"/>
</dbReference>
<dbReference type="Gene3D" id="1.10.260.40">
    <property type="entry name" value="lambda repressor-like DNA-binding domains"/>
    <property type="match status" value="1"/>
</dbReference>
<dbReference type="AlphaFoldDB" id="A0A3N0AV18"/>
<dbReference type="GO" id="GO:0005829">
    <property type="term" value="C:cytosol"/>
    <property type="evidence" value="ECO:0007669"/>
    <property type="project" value="TreeGrafter"/>
</dbReference>
<dbReference type="InterPro" id="IPR001387">
    <property type="entry name" value="Cro/C1-type_HTH"/>
</dbReference>
<feature type="domain" description="HTH cro/C1-type" evidence="2">
    <location>
        <begin position="8"/>
        <end position="62"/>
    </location>
</feature>
<evidence type="ECO:0000256" key="1">
    <source>
        <dbReference type="ARBA" id="ARBA00023125"/>
    </source>
</evidence>
<protein>
    <submittedName>
        <fullName evidence="3">Transcriptional regulator</fullName>
    </submittedName>
</protein>
<dbReference type="Proteomes" id="UP000278327">
    <property type="component" value="Unassembled WGS sequence"/>
</dbReference>
<keyword evidence="1" id="KW-0238">DNA-binding</keyword>
<dbReference type="GO" id="GO:0003677">
    <property type="term" value="F:DNA binding"/>
    <property type="evidence" value="ECO:0007669"/>
    <property type="project" value="UniProtKB-KW"/>
</dbReference>
<dbReference type="SUPFAM" id="SSF47413">
    <property type="entry name" value="lambda repressor-like DNA-binding domains"/>
    <property type="match status" value="1"/>
</dbReference>
<dbReference type="EMBL" id="QICA01000005">
    <property type="protein sequence ID" value="RNL38711.1"/>
    <property type="molecule type" value="Genomic_DNA"/>
</dbReference>
<dbReference type="GO" id="GO:0003700">
    <property type="term" value="F:DNA-binding transcription factor activity"/>
    <property type="evidence" value="ECO:0007669"/>
    <property type="project" value="TreeGrafter"/>
</dbReference>
<dbReference type="SMART" id="SM00530">
    <property type="entry name" value="HTH_XRE"/>
    <property type="match status" value="1"/>
</dbReference>
<sequence length="138" mass="15462">MATVGENIRRYRKAQNLSAAKLAEKVGMTAGAILHYENGIRTPGNEQLEKIARALDVSSKMLEDHKIESAKDLVRALLQLEDEFGLVPDMCDGGLWIDPKAKNAQKAVEAIGAWGEIRHRLITGEITQEEYDAWKRKF</sequence>
<accession>A0A3N0AV18</accession>
<evidence type="ECO:0000313" key="4">
    <source>
        <dbReference type="Proteomes" id="UP000278327"/>
    </source>
</evidence>
<organism evidence="3 4">
    <name type="scientific">Adlercreutzia equolifaciens subsp. celatus DSM 18785</name>
    <dbReference type="NCBI Taxonomy" id="1121021"/>
    <lineage>
        <taxon>Bacteria</taxon>
        <taxon>Bacillati</taxon>
        <taxon>Actinomycetota</taxon>
        <taxon>Coriobacteriia</taxon>
        <taxon>Eggerthellales</taxon>
        <taxon>Eggerthellaceae</taxon>
        <taxon>Adlercreutzia</taxon>
    </lineage>
</organism>
<proteinExistence type="predicted"/>
<evidence type="ECO:0000313" key="3">
    <source>
        <dbReference type="EMBL" id="RNL38711.1"/>
    </source>
</evidence>
<dbReference type="PANTHER" id="PTHR46797:SF1">
    <property type="entry name" value="METHYLPHOSPHONATE SYNTHASE"/>
    <property type="match status" value="1"/>
</dbReference>